<comment type="caution">
    <text evidence="1">The sequence shown here is derived from an EMBL/GenBank/DDBJ whole genome shotgun (WGS) entry which is preliminary data.</text>
</comment>
<dbReference type="EMBL" id="CM047588">
    <property type="protein sequence ID" value="KAI9906070.1"/>
    <property type="molecule type" value="Genomic_DNA"/>
</dbReference>
<proteinExistence type="predicted"/>
<organism evidence="1 2">
    <name type="scientific">Peronosclerospora sorghi</name>
    <dbReference type="NCBI Taxonomy" id="230839"/>
    <lineage>
        <taxon>Eukaryota</taxon>
        <taxon>Sar</taxon>
        <taxon>Stramenopiles</taxon>
        <taxon>Oomycota</taxon>
        <taxon>Peronosporomycetes</taxon>
        <taxon>Peronosporales</taxon>
        <taxon>Peronosporaceae</taxon>
        <taxon>Peronosclerospora</taxon>
    </lineage>
</organism>
<evidence type="ECO:0000313" key="2">
    <source>
        <dbReference type="Proteomes" id="UP001163321"/>
    </source>
</evidence>
<accession>A0ACC0VHU1</accession>
<evidence type="ECO:0000313" key="1">
    <source>
        <dbReference type="EMBL" id="KAI9906070.1"/>
    </source>
</evidence>
<dbReference type="Proteomes" id="UP001163321">
    <property type="component" value="Chromosome 9"/>
</dbReference>
<keyword evidence="2" id="KW-1185">Reference proteome</keyword>
<protein>
    <submittedName>
        <fullName evidence="1">Uncharacterized protein</fullName>
    </submittedName>
</protein>
<gene>
    <name evidence="1" type="ORF">PsorP6_013695</name>
</gene>
<reference evidence="1 2" key="1">
    <citation type="journal article" date="2022" name="bioRxiv">
        <title>The genome of the oomycete Peronosclerospora sorghi, a cosmopolitan pathogen of maize and sorghum, is inflated with dispersed pseudogenes.</title>
        <authorList>
            <person name="Fletcher K."/>
            <person name="Martin F."/>
            <person name="Isakeit T."/>
            <person name="Cavanaugh K."/>
            <person name="Magill C."/>
            <person name="Michelmore R."/>
        </authorList>
    </citation>
    <scope>NUCLEOTIDE SEQUENCE [LARGE SCALE GENOMIC DNA]</scope>
    <source>
        <strain evidence="1">P6</strain>
    </source>
</reference>
<name>A0ACC0VHU1_9STRA</name>
<sequence>MRKENEELRTRVQSKERARDEALAACQARDVRLQEAIGLHQMIQSEFEKVATENMRRMTELDLEFETERMEKERPEARIQDLMVAVQELEREKEIWTSAEAKLIGDAAENQVSMNAANTVFDAKRFIGRKFTDPEVQADIKHWPFKVVSGPENKPKVVVEYKGETKTFQPEEISSMVLTKMRDIAEAFIGKQVKNAVVTVKATARDTHLGGEDFDNRIEDYFVTEFQRKYRKDLTTSQRALRRLRTACERAKRTLSTLAQEYI</sequence>